<proteinExistence type="predicted"/>
<dbReference type="Gene3D" id="3.40.50.300">
    <property type="entry name" value="P-loop containing nucleotide triphosphate hydrolases"/>
    <property type="match status" value="1"/>
</dbReference>
<keyword evidence="2" id="KW-1185">Reference proteome</keyword>
<dbReference type="AlphaFoldDB" id="A0A8J3CQA5"/>
<organism evidence="1 2">
    <name type="scientific">Algimonas arctica</name>
    <dbReference type="NCBI Taxonomy" id="1479486"/>
    <lineage>
        <taxon>Bacteria</taxon>
        <taxon>Pseudomonadati</taxon>
        <taxon>Pseudomonadota</taxon>
        <taxon>Alphaproteobacteria</taxon>
        <taxon>Maricaulales</taxon>
        <taxon>Robiginitomaculaceae</taxon>
        <taxon>Algimonas</taxon>
    </lineage>
</organism>
<protein>
    <recommendedName>
        <fullName evidence="3">Sulfotransferase domain-containing protein</fullName>
    </recommendedName>
</protein>
<dbReference type="EMBL" id="BMZH01000002">
    <property type="protein sequence ID" value="GHA85110.1"/>
    <property type="molecule type" value="Genomic_DNA"/>
</dbReference>
<accession>A0A8J3CQA5</accession>
<comment type="caution">
    <text evidence="1">The sequence shown here is derived from an EMBL/GenBank/DDBJ whole genome shotgun (WGS) entry which is preliminary data.</text>
</comment>
<evidence type="ECO:0000313" key="2">
    <source>
        <dbReference type="Proteomes" id="UP000634004"/>
    </source>
</evidence>
<dbReference type="InterPro" id="IPR027417">
    <property type="entry name" value="P-loop_NTPase"/>
</dbReference>
<evidence type="ECO:0008006" key="3">
    <source>
        <dbReference type="Google" id="ProtNLM"/>
    </source>
</evidence>
<dbReference type="RefSeq" id="WP_189495151.1">
    <property type="nucleotide sequence ID" value="NZ_BMZH01000002.1"/>
</dbReference>
<reference evidence="1" key="2">
    <citation type="submission" date="2020-09" db="EMBL/GenBank/DDBJ databases">
        <authorList>
            <person name="Sun Q."/>
            <person name="Kim S."/>
        </authorList>
    </citation>
    <scope>NUCLEOTIDE SEQUENCE</scope>
    <source>
        <strain evidence="1">KCTC 32513</strain>
    </source>
</reference>
<name>A0A8J3CQA5_9PROT</name>
<dbReference type="Proteomes" id="UP000634004">
    <property type="component" value="Unassembled WGS sequence"/>
</dbReference>
<gene>
    <name evidence="1" type="ORF">GCM10009069_05280</name>
</gene>
<evidence type="ECO:0000313" key="1">
    <source>
        <dbReference type="EMBL" id="GHA85110.1"/>
    </source>
</evidence>
<reference evidence="1" key="1">
    <citation type="journal article" date="2014" name="Int. J. Syst. Evol. Microbiol.">
        <title>Complete genome sequence of Corynebacterium casei LMG S-19264T (=DSM 44701T), isolated from a smear-ripened cheese.</title>
        <authorList>
            <consortium name="US DOE Joint Genome Institute (JGI-PGF)"/>
            <person name="Walter F."/>
            <person name="Albersmeier A."/>
            <person name="Kalinowski J."/>
            <person name="Ruckert C."/>
        </authorList>
    </citation>
    <scope>NUCLEOTIDE SEQUENCE</scope>
    <source>
        <strain evidence="1">KCTC 32513</strain>
    </source>
</reference>
<dbReference type="SUPFAM" id="SSF52540">
    <property type="entry name" value="P-loop containing nucleoside triphosphate hydrolases"/>
    <property type="match status" value="1"/>
</dbReference>
<sequence>MIKTSSNPSWLFSYGMPKSGTTTLSSILGLSPDISVHFAKEPNDFIDRLPSELPNFSGYQIKKTTKYLADFSTQYGTELNRNYFLENLEAVGLLCSSRFIFSLREPRALSKSYFGHLTRQSGLDPKKDASIISNRINSAIDYRSSINLLTAIVKPSQIFVVNFNDLMELDSQQRLANQLCVWLGVPPIKVMEVVRRNTAKTARRYSAPIDKLISSMRRINLVRSLPPNVRSSISYLLSHKINEETIRFDVEEWVNIIRLKDSESFFNNLVSGPLDNSPSDVLSDCLPQSDAC</sequence>